<dbReference type="EMBL" id="ML208371">
    <property type="protein sequence ID" value="TFK67614.1"/>
    <property type="molecule type" value="Genomic_DNA"/>
</dbReference>
<gene>
    <name evidence="1" type="ORF">BDN72DRAFT_842791</name>
</gene>
<evidence type="ECO:0000313" key="2">
    <source>
        <dbReference type="Proteomes" id="UP000308600"/>
    </source>
</evidence>
<name>A0ACD3APL9_9AGAR</name>
<organism evidence="1 2">
    <name type="scientific">Pluteus cervinus</name>
    <dbReference type="NCBI Taxonomy" id="181527"/>
    <lineage>
        <taxon>Eukaryota</taxon>
        <taxon>Fungi</taxon>
        <taxon>Dikarya</taxon>
        <taxon>Basidiomycota</taxon>
        <taxon>Agaricomycotina</taxon>
        <taxon>Agaricomycetes</taxon>
        <taxon>Agaricomycetidae</taxon>
        <taxon>Agaricales</taxon>
        <taxon>Pluteineae</taxon>
        <taxon>Pluteaceae</taxon>
        <taxon>Pluteus</taxon>
    </lineage>
</organism>
<sequence length="642" mass="71694">MAELITIAGVAITIPGILNAAATVLKAAYDIYGKVTIRKEQLNILLERCRDLIQKVAEMLEKERQLSDTLSEGIQSITSACEAVKNVCQILSQKGFLWCVMNTDKIDVKLAKADVDISDAFTMFGIIAQIDRVKFQNELVHAREQDQAVLTTQLKQLSDNDQHIIKAIQDQDGVHRRMEELLVAIFKHVQTLPKQNLSRPEDLFLKNAATALQRVSQPRRDFLEEWMLSSLEVEFDETASIGQGSFGVIHGGEWNGALVAIKRMHRDDARVVSTSNLKIIRKEVKIWTKLRHPNILPLYGACLEASIPFLVMQHCQFGNICHYLRTNSDRANRVGLSGDVVSALLYLHHNDIVHADLKGGNVLVGDNHRALLTDFGLSLILDDIRSQSAISSQAGPRGTLRWMAPECLDGERPDKASDVYSLGITIWEIFSEEVPFAKYVDRVLTRVVVDQKKRPARPERLTDDGIWDIIQRCWGPDPTSRPSVDAVHRIFKGERAVLSPAPVLQHSSLFETTTQAPVDTAPKVRNNGSSISSTEQLPTVWTRTGLTPPKWIRGNPPSYIDSVTLAHIPDHEGYGYRVAKGDTDLGIRPGYAPEPDGSQRVNLLEYNQGYGIADHIPIKVFAIDPKDSSEMMVAEHIPSRQR</sequence>
<proteinExistence type="predicted"/>
<reference evidence="1 2" key="1">
    <citation type="journal article" date="2019" name="Nat. Ecol. Evol.">
        <title>Megaphylogeny resolves global patterns of mushroom evolution.</title>
        <authorList>
            <person name="Varga T."/>
            <person name="Krizsan K."/>
            <person name="Foldi C."/>
            <person name="Dima B."/>
            <person name="Sanchez-Garcia M."/>
            <person name="Sanchez-Ramirez S."/>
            <person name="Szollosi G.J."/>
            <person name="Szarkandi J.G."/>
            <person name="Papp V."/>
            <person name="Albert L."/>
            <person name="Andreopoulos W."/>
            <person name="Angelini C."/>
            <person name="Antonin V."/>
            <person name="Barry K.W."/>
            <person name="Bougher N.L."/>
            <person name="Buchanan P."/>
            <person name="Buyck B."/>
            <person name="Bense V."/>
            <person name="Catcheside P."/>
            <person name="Chovatia M."/>
            <person name="Cooper J."/>
            <person name="Damon W."/>
            <person name="Desjardin D."/>
            <person name="Finy P."/>
            <person name="Geml J."/>
            <person name="Haridas S."/>
            <person name="Hughes K."/>
            <person name="Justo A."/>
            <person name="Karasinski D."/>
            <person name="Kautmanova I."/>
            <person name="Kiss B."/>
            <person name="Kocsube S."/>
            <person name="Kotiranta H."/>
            <person name="LaButti K.M."/>
            <person name="Lechner B.E."/>
            <person name="Liimatainen K."/>
            <person name="Lipzen A."/>
            <person name="Lukacs Z."/>
            <person name="Mihaltcheva S."/>
            <person name="Morgado L.N."/>
            <person name="Niskanen T."/>
            <person name="Noordeloos M.E."/>
            <person name="Ohm R.A."/>
            <person name="Ortiz-Santana B."/>
            <person name="Ovrebo C."/>
            <person name="Racz N."/>
            <person name="Riley R."/>
            <person name="Savchenko A."/>
            <person name="Shiryaev A."/>
            <person name="Soop K."/>
            <person name="Spirin V."/>
            <person name="Szebenyi C."/>
            <person name="Tomsovsky M."/>
            <person name="Tulloss R.E."/>
            <person name="Uehling J."/>
            <person name="Grigoriev I.V."/>
            <person name="Vagvolgyi C."/>
            <person name="Papp T."/>
            <person name="Martin F.M."/>
            <person name="Miettinen O."/>
            <person name="Hibbett D.S."/>
            <person name="Nagy L.G."/>
        </authorList>
    </citation>
    <scope>NUCLEOTIDE SEQUENCE [LARGE SCALE GENOMIC DNA]</scope>
    <source>
        <strain evidence="1 2">NL-1719</strain>
    </source>
</reference>
<protein>
    <submittedName>
        <fullName evidence="1">Kinase-like protein</fullName>
    </submittedName>
</protein>
<evidence type="ECO:0000313" key="1">
    <source>
        <dbReference type="EMBL" id="TFK67614.1"/>
    </source>
</evidence>
<keyword evidence="2" id="KW-1185">Reference proteome</keyword>
<dbReference type="Proteomes" id="UP000308600">
    <property type="component" value="Unassembled WGS sequence"/>
</dbReference>
<accession>A0ACD3APL9</accession>